<feature type="region of interest" description="Disordered" evidence="1">
    <location>
        <begin position="224"/>
        <end position="320"/>
    </location>
</feature>
<dbReference type="Proteomes" id="UP001302126">
    <property type="component" value="Unassembled WGS sequence"/>
</dbReference>
<dbReference type="PANTHER" id="PTHR43628:SF11">
    <property type="entry name" value="PROTEIN DSF2"/>
    <property type="match status" value="1"/>
</dbReference>
<feature type="region of interest" description="Disordered" evidence="1">
    <location>
        <begin position="55"/>
        <end position="186"/>
    </location>
</feature>
<feature type="compositionally biased region" description="Polar residues" evidence="1">
    <location>
        <begin position="253"/>
        <end position="273"/>
    </location>
</feature>
<reference evidence="2" key="2">
    <citation type="submission" date="2023-05" db="EMBL/GenBank/DDBJ databases">
        <authorList>
            <consortium name="Lawrence Berkeley National Laboratory"/>
            <person name="Steindorff A."/>
            <person name="Hensen N."/>
            <person name="Bonometti L."/>
            <person name="Westerberg I."/>
            <person name="Brannstrom I.O."/>
            <person name="Guillou S."/>
            <person name="Cros-Aarteil S."/>
            <person name="Calhoun S."/>
            <person name="Haridas S."/>
            <person name="Kuo A."/>
            <person name="Mondo S."/>
            <person name="Pangilinan J."/>
            <person name="Riley R."/>
            <person name="Labutti K."/>
            <person name="Andreopoulos B."/>
            <person name="Lipzen A."/>
            <person name="Chen C."/>
            <person name="Yanf M."/>
            <person name="Daum C."/>
            <person name="Ng V."/>
            <person name="Clum A."/>
            <person name="Ohm R."/>
            <person name="Martin F."/>
            <person name="Silar P."/>
            <person name="Natvig D."/>
            <person name="Lalanne C."/>
            <person name="Gautier V."/>
            <person name="Ament-Velasquez S.L."/>
            <person name="Kruys A."/>
            <person name="Hutchinson M.I."/>
            <person name="Powell A.J."/>
            <person name="Barry K."/>
            <person name="Miller A.N."/>
            <person name="Grigoriev I.V."/>
            <person name="Debuchy R."/>
            <person name="Gladieux P."/>
            <person name="Thoren M.H."/>
            <person name="Johannesson H."/>
        </authorList>
    </citation>
    <scope>NUCLEOTIDE SEQUENCE</scope>
    <source>
        <strain evidence="2">PSN309</strain>
    </source>
</reference>
<dbReference type="Gene3D" id="1.25.40.10">
    <property type="entry name" value="Tetratricopeptide repeat domain"/>
    <property type="match status" value="1"/>
</dbReference>
<reference evidence="2" key="1">
    <citation type="journal article" date="2023" name="Mol. Phylogenet. Evol.">
        <title>Genome-scale phylogeny and comparative genomics of the fungal order Sordariales.</title>
        <authorList>
            <person name="Hensen N."/>
            <person name="Bonometti L."/>
            <person name="Westerberg I."/>
            <person name="Brannstrom I.O."/>
            <person name="Guillou S."/>
            <person name="Cros-Aarteil S."/>
            <person name="Calhoun S."/>
            <person name="Haridas S."/>
            <person name="Kuo A."/>
            <person name="Mondo S."/>
            <person name="Pangilinan J."/>
            <person name="Riley R."/>
            <person name="LaButti K."/>
            <person name="Andreopoulos B."/>
            <person name="Lipzen A."/>
            <person name="Chen C."/>
            <person name="Yan M."/>
            <person name="Daum C."/>
            <person name="Ng V."/>
            <person name="Clum A."/>
            <person name="Steindorff A."/>
            <person name="Ohm R.A."/>
            <person name="Martin F."/>
            <person name="Silar P."/>
            <person name="Natvig D.O."/>
            <person name="Lalanne C."/>
            <person name="Gautier V."/>
            <person name="Ament-Velasquez S.L."/>
            <person name="Kruys A."/>
            <person name="Hutchinson M.I."/>
            <person name="Powell A.J."/>
            <person name="Barry K."/>
            <person name="Miller A.N."/>
            <person name="Grigoriev I.V."/>
            <person name="Debuchy R."/>
            <person name="Gladieux P."/>
            <person name="Hiltunen Thoren M."/>
            <person name="Johannesson H."/>
        </authorList>
    </citation>
    <scope>NUCLEOTIDE SEQUENCE</scope>
    <source>
        <strain evidence="2">PSN309</strain>
    </source>
</reference>
<evidence type="ECO:0000313" key="2">
    <source>
        <dbReference type="EMBL" id="KAK4193377.1"/>
    </source>
</evidence>
<feature type="compositionally biased region" description="Basic and acidic residues" evidence="1">
    <location>
        <begin position="150"/>
        <end position="176"/>
    </location>
</feature>
<feature type="compositionally biased region" description="Low complexity" evidence="1">
    <location>
        <begin position="489"/>
        <end position="501"/>
    </location>
</feature>
<sequence length="694" mass="74746">MANRPTFIDTRSKSQASVSRPLRSPRIHHVAGEAPPELSPLDAFALQSRLLAKQLEDSEKQGRRMSRLPPLTTDSPLIMQGRSEYFRSLSHDSASPADDDLAQRSAGSGFRPDIEVDITNRPVSVHPRMSRIPPTPDQNPPVPTLPNMDSFKKEKDQASEGERDSFFGAGVRRERSPSPMDTTPLPEKLTRTVTQESIPLHSPGPTYSVTSSPERLPAKKSSFEAAGLIPPRPLFTKRSSSLMGSTTDEEGASTLSTSFHSQGSRKFSTSSGVLSPGFPPYQRSPSVASETSGLPRPSFNFSRPLSRAGTPNFDPPARQASADSHASFVFADDSAHTPISLTGEGFHDAPADMPGTPNSHASATYNLPRGKALQRNSVILPERKPSARFSWEEPVGSPPNSFENYSVAGQPPPSPPSRPSSSGGAQLAVEPAGRPSHERSKLSIELSRPAPETSVQPPRPSAESTRASHEAPRGPVSVPASQPIGTARSVMSSTTSDSASTIKAGSLLPAGPPTMADITAEEHVTKAIALHESGSLQESAWHLRHAAKQNHPTGMLLYALACRHGWGMRPNPREGVEWLRKAVECAGLEIKDDEEHAKEGKPVDVTERKTHRSQFALGIYELGVSHMNGWGIDQDKALALKCFEIAASWGDVDALAEAGFCYAQGIGCKKNLKKSAKYYREAEAKGMSMVGNSW</sequence>
<proteinExistence type="predicted"/>
<dbReference type="SUPFAM" id="SSF81901">
    <property type="entry name" value="HCP-like"/>
    <property type="match status" value="1"/>
</dbReference>
<dbReference type="EMBL" id="MU864351">
    <property type="protein sequence ID" value="KAK4193377.1"/>
    <property type="molecule type" value="Genomic_DNA"/>
</dbReference>
<feature type="region of interest" description="Disordered" evidence="1">
    <location>
        <begin position="343"/>
        <end position="364"/>
    </location>
</feature>
<feature type="region of interest" description="Disordered" evidence="1">
    <location>
        <begin position="389"/>
        <end position="508"/>
    </location>
</feature>
<feature type="compositionally biased region" description="Polar residues" evidence="1">
    <location>
        <begin position="237"/>
        <end position="246"/>
    </location>
</feature>
<dbReference type="AlphaFoldDB" id="A0AAN6X8Q6"/>
<evidence type="ECO:0008006" key="4">
    <source>
        <dbReference type="Google" id="ProtNLM"/>
    </source>
</evidence>
<accession>A0AAN6X8Q6</accession>
<dbReference type="SMART" id="SM00671">
    <property type="entry name" value="SEL1"/>
    <property type="match status" value="3"/>
</dbReference>
<dbReference type="PANTHER" id="PTHR43628">
    <property type="entry name" value="ACTIVATOR OF C KINASE PROTEIN 1-RELATED"/>
    <property type="match status" value="1"/>
</dbReference>
<keyword evidence="3" id="KW-1185">Reference proteome</keyword>
<name>A0AAN6X8Q6_9PEZI</name>
<evidence type="ECO:0000256" key="1">
    <source>
        <dbReference type="SAM" id="MobiDB-lite"/>
    </source>
</evidence>
<gene>
    <name evidence="2" type="ORF">QBC35DRAFT_104193</name>
</gene>
<dbReference type="InterPro" id="IPR011990">
    <property type="entry name" value="TPR-like_helical_dom_sf"/>
</dbReference>
<comment type="caution">
    <text evidence="2">The sequence shown here is derived from an EMBL/GenBank/DDBJ whole genome shotgun (WGS) entry which is preliminary data.</text>
</comment>
<feature type="compositionally biased region" description="Pro residues" evidence="1">
    <location>
        <begin position="133"/>
        <end position="144"/>
    </location>
</feature>
<evidence type="ECO:0000313" key="3">
    <source>
        <dbReference type="Proteomes" id="UP001302126"/>
    </source>
</evidence>
<dbReference type="Pfam" id="PF08238">
    <property type="entry name" value="Sel1"/>
    <property type="match status" value="3"/>
</dbReference>
<dbReference type="InterPro" id="IPR006597">
    <property type="entry name" value="Sel1-like"/>
</dbReference>
<dbReference type="InterPro" id="IPR052945">
    <property type="entry name" value="Mitotic_Regulator"/>
</dbReference>
<feature type="region of interest" description="Disordered" evidence="1">
    <location>
        <begin position="1"/>
        <end position="38"/>
    </location>
</feature>
<dbReference type="GO" id="GO:0010972">
    <property type="term" value="P:negative regulation of G2/M transition of mitotic cell cycle"/>
    <property type="evidence" value="ECO:0007669"/>
    <property type="project" value="TreeGrafter"/>
</dbReference>
<feature type="compositionally biased region" description="Polar residues" evidence="1">
    <location>
        <begin position="283"/>
        <end position="292"/>
    </location>
</feature>
<dbReference type="GO" id="GO:0032153">
    <property type="term" value="C:cell division site"/>
    <property type="evidence" value="ECO:0007669"/>
    <property type="project" value="TreeGrafter"/>
</dbReference>
<protein>
    <recommendedName>
        <fullName evidence="4">Protein DSF2</fullName>
    </recommendedName>
</protein>
<organism evidence="2 3">
    <name type="scientific">Podospora australis</name>
    <dbReference type="NCBI Taxonomy" id="1536484"/>
    <lineage>
        <taxon>Eukaryota</taxon>
        <taxon>Fungi</taxon>
        <taxon>Dikarya</taxon>
        <taxon>Ascomycota</taxon>
        <taxon>Pezizomycotina</taxon>
        <taxon>Sordariomycetes</taxon>
        <taxon>Sordariomycetidae</taxon>
        <taxon>Sordariales</taxon>
        <taxon>Podosporaceae</taxon>
        <taxon>Podospora</taxon>
    </lineage>
</organism>